<dbReference type="Proteomes" id="UP001222932">
    <property type="component" value="Unassembled WGS sequence"/>
</dbReference>
<protein>
    <submittedName>
        <fullName evidence="2">Uncharacterized protein</fullName>
    </submittedName>
</protein>
<feature type="region of interest" description="Disordered" evidence="1">
    <location>
        <begin position="313"/>
        <end position="375"/>
    </location>
</feature>
<reference evidence="2" key="1">
    <citation type="journal article" date="2023" name="BMC Genomics">
        <title>Chromosome-level genome assemblies of Cutaneotrichosporon spp. (Trichosporonales, Basidiomycota) reveal imbalanced evolution between nucleotide sequences and chromosome synteny.</title>
        <authorList>
            <person name="Kobayashi Y."/>
            <person name="Kayamori A."/>
            <person name="Aoki K."/>
            <person name="Shiwa Y."/>
            <person name="Matsutani M."/>
            <person name="Fujita N."/>
            <person name="Sugita T."/>
            <person name="Iwasaki W."/>
            <person name="Tanaka N."/>
            <person name="Takashima M."/>
        </authorList>
    </citation>
    <scope>NUCLEOTIDE SEQUENCE</scope>
    <source>
        <strain evidence="2">HIS016</strain>
    </source>
</reference>
<evidence type="ECO:0000256" key="1">
    <source>
        <dbReference type="SAM" id="MobiDB-lite"/>
    </source>
</evidence>
<keyword evidence="3" id="KW-1185">Reference proteome</keyword>
<feature type="compositionally biased region" description="Pro residues" evidence="1">
    <location>
        <begin position="319"/>
        <end position="331"/>
    </location>
</feature>
<feature type="compositionally biased region" description="Pro residues" evidence="1">
    <location>
        <begin position="137"/>
        <end position="150"/>
    </location>
</feature>
<reference evidence="2" key="2">
    <citation type="submission" date="2023-06" db="EMBL/GenBank/DDBJ databases">
        <authorList>
            <person name="Kobayashi Y."/>
            <person name="Kayamori A."/>
            <person name="Aoki K."/>
            <person name="Shiwa Y."/>
            <person name="Fujita N."/>
            <person name="Sugita T."/>
            <person name="Iwasaki W."/>
            <person name="Tanaka N."/>
            <person name="Takashima M."/>
        </authorList>
    </citation>
    <scope>NUCLEOTIDE SEQUENCE</scope>
    <source>
        <strain evidence="2">HIS016</strain>
    </source>
</reference>
<comment type="caution">
    <text evidence="2">The sequence shown here is derived from an EMBL/GenBank/DDBJ whole genome shotgun (WGS) entry which is preliminary data.</text>
</comment>
<proteinExistence type="predicted"/>
<gene>
    <name evidence="2" type="ORF">CspeluHIS016_0600060</name>
</gene>
<dbReference type="AlphaFoldDB" id="A0AAD3TXZ7"/>
<feature type="compositionally biased region" description="Low complexity" evidence="1">
    <location>
        <begin position="355"/>
        <end position="364"/>
    </location>
</feature>
<name>A0AAD3TXZ7_9TREE</name>
<sequence length="531" mass="57476">MSNIPPSDHDIARQATALAHNWVLRAPHVTEAWVYLGPLPGTAYMVHGEVLSVSEIPSWLIPGAEERRASFLRRLTSLARLCDSPLVAHCCFGQQGATPQSSKAQSDFGDLLQRLRNDHPEDAAQTEQDDTETSEPAPEPAPEPVPPPEAGPTRNSSFLPIFEPLVNSITDAATEWAAVTVDTVWVCLADINGQPQSTVLFGQDGRVLTPGEAGLNLQELTLITLMEWRDFVSAGPVGTHHPGMVVIWSDGTSSDITRIEWKTVVEADVDEWAVQIKSASACKQLTTLPAGYTLPSPNTQPTAHTLLTRSALPAQPAQPSQPPIPPQPPMRSPRTELSPLPATLQPQPSRGNAAPLPRSSHSPLPSSPHTPRPGSALLRACLPAKFVAGSATAPTRETAFLAAAECHLGSILHALLAWPLNRRAVSTMWVYLRHFKDTSAVWVLMDDGLGSSVAALGGRDPAPFFHAIGDDWEGVCRSREPHPREVVLIVRPNAGPSLTMETSWEHDELNWPKVPPGEVRDVLPNWEPRTS</sequence>
<dbReference type="EMBL" id="BTCM01000006">
    <property type="protein sequence ID" value="GMK58564.1"/>
    <property type="molecule type" value="Genomic_DNA"/>
</dbReference>
<evidence type="ECO:0000313" key="3">
    <source>
        <dbReference type="Proteomes" id="UP001222932"/>
    </source>
</evidence>
<evidence type="ECO:0000313" key="2">
    <source>
        <dbReference type="EMBL" id="GMK58564.1"/>
    </source>
</evidence>
<organism evidence="2 3">
    <name type="scientific">Cutaneotrichosporon spelunceum</name>
    <dbReference type="NCBI Taxonomy" id="1672016"/>
    <lineage>
        <taxon>Eukaryota</taxon>
        <taxon>Fungi</taxon>
        <taxon>Dikarya</taxon>
        <taxon>Basidiomycota</taxon>
        <taxon>Agaricomycotina</taxon>
        <taxon>Tremellomycetes</taxon>
        <taxon>Trichosporonales</taxon>
        <taxon>Trichosporonaceae</taxon>
        <taxon>Cutaneotrichosporon</taxon>
    </lineage>
</organism>
<accession>A0AAD3TXZ7</accession>
<feature type="region of interest" description="Disordered" evidence="1">
    <location>
        <begin position="121"/>
        <end position="157"/>
    </location>
</feature>